<accession>A0A7W5K3J7</accession>
<reference evidence="1 2" key="1">
    <citation type="submission" date="2020-08" db="EMBL/GenBank/DDBJ databases">
        <title>Genomic Encyclopedia of Archaeal and Bacterial Type Strains, Phase II (KMG-II): from individual species to whole genera.</title>
        <authorList>
            <person name="Goeker M."/>
        </authorList>
    </citation>
    <scope>NUCLEOTIDE SEQUENCE [LARGE SCALE GENOMIC DNA]</scope>
    <source>
        <strain evidence="1 2">5AG</strain>
    </source>
</reference>
<comment type="caution">
    <text evidence="1">The sequence shown here is derived from an EMBL/GenBank/DDBJ whole genome shotgun (WGS) entry which is preliminary data.</text>
</comment>
<keyword evidence="2" id="KW-1185">Reference proteome</keyword>
<proteinExistence type="predicted"/>
<gene>
    <name evidence="1" type="ORF">BDK63_002189</name>
</gene>
<dbReference type="Proteomes" id="UP000553442">
    <property type="component" value="Unassembled WGS sequence"/>
</dbReference>
<protein>
    <submittedName>
        <fullName evidence="1">Uncharacterized protein</fullName>
    </submittedName>
</protein>
<name>A0A7W5K3J7_9GAMM</name>
<dbReference type="RefSeq" id="WP_183331934.1">
    <property type="nucleotide sequence ID" value="NZ_JACHZF010000014.1"/>
</dbReference>
<dbReference type="AlphaFoldDB" id="A0A7W5K3J7"/>
<evidence type="ECO:0000313" key="1">
    <source>
        <dbReference type="EMBL" id="MBB3331306.1"/>
    </source>
</evidence>
<dbReference type="EMBL" id="JACHZF010000014">
    <property type="protein sequence ID" value="MBB3331306.1"/>
    <property type="molecule type" value="Genomic_DNA"/>
</dbReference>
<sequence length="58" mass="6510">MNETDTRTELIDYSLKEACLGVVASSRVFREVITLGRLQGGRQRSSNVFIRSRAGLHD</sequence>
<evidence type="ECO:0000313" key="2">
    <source>
        <dbReference type="Proteomes" id="UP000553442"/>
    </source>
</evidence>
<organism evidence="1 2">
    <name type="scientific">Halomonas campaniensis</name>
    <dbReference type="NCBI Taxonomy" id="213554"/>
    <lineage>
        <taxon>Bacteria</taxon>
        <taxon>Pseudomonadati</taxon>
        <taxon>Pseudomonadota</taxon>
        <taxon>Gammaproteobacteria</taxon>
        <taxon>Oceanospirillales</taxon>
        <taxon>Halomonadaceae</taxon>
        <taxon>Halomonas</taxon>
    </lineage>
</organism>